<organism evidence="1 2">
    <name type="scientific">Zooshikella ganghwensis</name>
    <dbReference type="NCBI Taxonomy" id="202772"/>
    <lineage>
        <taxon>Bacteria</taxon>
        <taxon>Pseudomonadati</taxon>
        <taxon>Pseudomonadota</taxon>
        <taxon>Gammaproteobacteria</taxon>
        <taxon>Oceanospirillales</taxon>
        <taxon>Zooshikellaceae</taxon>
        <taxon>Zooshikella</taxon>
    </lineage>
</organism>
<dbReference type="Proteomes" id="UP000257039">
    <property type="component" value="Unassembled WGS sequence"/>
</dbReference>
<evidence type="ECO:0000313" key="2">
    <source>
        <dbReference type="Proteomes" id="UP000257039"/>
    </source>
</evidence>
<dbReference type="EMBL" id="NDXW01000001">
    <property type="protein sequence ID" value="RDH44848.1"/>
    <property type="molecule type" value="Genomic_DNA"/>
</dbReference>
<keyword evidence="2" id="KW-1185">Reference proteome</keyword>
<dbReference type="AlphaFoldDB" id="A0A4P9VN34"/>
<accession>A0A4P9VN34</accession>
<dbReference type="RefSeq" id="WP_094787914.1">
    <property type="nucleotide sequence ID" value="NZ_NDXW01000001.1"/>
</dbReference>
<name>A0A4P9VN34_9GAMM</name>
<protein>
    <submittedName>
        <fullName evidence="1">Uncharacterized protein</fullName>
    </submittedName>
</protein>
<sequence>MIKRFGLIAFSISYAIASYGNTPITINYSSVDHAVPATVDTQGNITINQYPKSFRINSNVFLSSSQNYPLDNLVNTCKSINEDLAIYKSFENAPFLQTHIKERVRESNTIQLNTFLLPWLTGEFYIAAKQAAQDVGINTNKYTVINRLSIQELDISIALADDAVSNIIGDKAQLTRQLQSALENTDLATGQQTGQINALDLTCDMLMGKANINLKINGSEQQNHSFDTILYGNQIQTIAKSINTLPQAFYKNAATIPDKTKITAYLIGQEINKQNIDLAPIDVNTVLKHLIDKNTGMLVNDLDQLTSNGITKPKPEQDYQGIATFKFKKI</sequence>
<comment type="caution">
    <text evidence="1">The sequence shown here is derived from an EMBL/GenBank/DDBJ whole genome shotgun (WGS) entry which is preliminary data.</text>
</comment>
<gene>
    <name evidence="1" type="ORF">B9G39_16185</name>
</gene>
<proteinExistence type="predicted"/>
<reference evidence="1 2" key="1">
    <citation type="submission" date="2017-04" db="EMBL/GenBank/DDBJ databases">
        <title>Draft genome sequence of Zooshikella ganghwensis VG4 isolated from Red Sea sediments.</title>
        <authorList>
            <person name="Rehman Z."/>
            <person name="Alam I."/>
            <person name="Kamau A."/>
            <person name="Bajic V."/>
            <person name="Leiknes T."/>
        </authorList>
    </citation>
    <scope>NUCLEOTIDE SEQUENCE [LARGE SCALE GENOMIC DNA]</scope>
    <source>
        <strain evidence="1 2">VG4</strain>
    </source>
</reference>
<evidence type="ECO:0000313" key="1">
    <source>
        <dbReference type="EMBL" id="RDH44848.1"/>
    </source>
</evidence>